<sequence length="214" mass="23562">MTVPHFFLCHNSPLDPPNNTSVTSPGPVKEGSTVTLTCNANAYPAVDSYTWYKVDGDQVTAVGSKRKLSTTVSDVDSKFYCEASNKHGTQNSSITEIDVQFAPKETTVIIDPPGPVLEGASVSLLCKSRANPPVTNYTWFRDAGGEMVGAEPDFTLNVTKFSEDQYYCEALNVHGAEHSEAVTFDVTCEINLLIFARSYYLKRFAFEICLQKHK</sequence>
<evidence type="ECO:0000259" key="1">
    <source>
        <dbReference type="PROSITE" id="PS50835"/>
    </source>
</evidence>
<name>A0A665UUL4_ECHNA</name>
<protein>
    <recommendedName>
        <fullName evidence="1">Ig-like domain-containing protein</fullName>
    </recommendedName>
</protein>
<dbReference type="SUPFAM" id="SSF48726">
    <property type="entry name" value="Immunoglobulin"/>
    <property type="match status" value="2"/>
</dbReference>
<dbReference type="InterPro" id="IPR013783">
    <property type="entry name" value="Ig-like_fold"/>
</dbReference>
<dbReference type="PANTHER" id="PTHR46013:SF4">
    <property type="entry name" value="B-CELL RECEPTOR CD22-RELATED"/>
    <property type="match status" value="1"/>
</dbReference>
<keyword evidence="3" id="KW-1185">Reference proteome</keyword>
<dbReference type="InterPro" id="IPR007110">
    <property type="entry name" value="Ig-like_dom"/>
</dbReference>
<evidence type="ECO:0000313" key="3">
    <source>
        <dbReference type="Proteomes" id="UP000472264"/>
    </source>
</evidence>
<dbReference type="Gene3D" id="2.60.40.10">
    <property type="entry name" value="Immunoglobulins"/>
    <property type="match status" value="2"/>
</dbReference>
<dbReference type="AlphaFoldDB" id="A0A665UUL4"/>
<dbReference type="InterPro" id="IPR003599">
    <property type="entry name" value="Ig_sub"/>
</dbReference>
<reference evidence="2" key="1">
    <citation type="submission" date="2021-04" db="EMBL/GenBank/DDBJ databases">
        <authorList>
            <consortium name="Wellcome Sanger Institute Data Sharing"/>
        </authorList>
    </citation>
    <scope>NUCLEOTIDE SEQUENCE [LARGE SCALE GENOMIC DNA]</scope>
</reference>
<organism evidence="2 3">
    <name type="scientific">Echeneis naucrates</name>
    <name type="common">Live sharksucker</name>
    <dbReference type="NCBI Taxonomy" id="173247"/>
    <lineage>
        <taxon>Eukaryota</taxon>
        <taxon>Metazoa</taxon>
        <taxon>Chordata</taxon>
        <taxon>Craniata</taxon>
        <taxon>Vertebrata</taxon>
        <taxon>Euteleostomi</taxon>
        <taxon>Actinopterygii</taxon>
        <taxon>Neopterygii</taxon>
        <taxon>Teleostei</taxon>
        <taxon>Neoteleostei</taxon>
        <taxon>Acanthomorphata</taxon>
        <taxon>Carangaria</taxon>
        <taxon>Carangiformes</taxon>
        <taxon>Echeneidae</taxon>
        <taxon>Echeneis</taxon>
    </lineage>
</organism>
<dbReference type="Ensembl" id="ENSENLT00000024158.1">
    <property type="protein sequence ID" value="ENSENLP00000023383.1"/>
    <property type="gene ID" value="ENSENLG00000010598.1"/>
</dbReference>
<reference evidence="2" key="2">
    <citation type="submission" date="2025-08" db="UniProtKB">
        <authorList>
            <consortium name="Ensembl"/>
        </authorList>
    </citation>
    <scope>IDENTIFICATION</scope>
</reference>
<dbReference type="Proteomes" id="UP000472264">
    <property type="component" value="Chromosome 6"/>
</dbReference>
<evidence type="ECO:0000313" key="2">
    <source>
        <dbReference type="Ensembl" id="ENSENLP00000023383.1"/>
    </source>
</evidence>
<dbReference type="InterPro" id="IPR036179">
    <property type="entry name" value="Ig-like_dom_sf"/>
</dbReference>
<accession>A0A665UUL4</accession>
<dbReference type="Pfam" id="PF13927">
    <property type="entry name" value="Ig_3"/>
    <property type="match status" value="1"/>
</dbReference>
<feature type="domain" description="Ig-like" evidence="1">
    <location>
        <begin position="17"/>
        <end position="95"/>
    </location>
</feature>
<dbReference type="InterPro" id="IPR003598">
    <property type="entry name" value="Ig_sub2"/>
</dbReference>
<dbReference type="InParanoid" id="A0A665UUL4"/>
<dbReference type="Pfam" id="PF13895">
    <property type="entry name" value="Ig_2"/>
    <property type="match status" value="1"/>
</dbReference>
<dbReference type="OMA" id="CNANAYP"/>
<dbReference type="SMART" id="SM00408">
    <property type="entry name" value="IGc2"/>
    <property type="match status" value="2"/>
</dbReference>
<dbReference type="PROSITE" id="PS50835">
    <property type="entry name" value="IG_LIKE"/>
    <property type="match status" value="2"/>
</dbReference>
<dbReference type="CDD" id="cd00096">
    <property type="entry name" value="Ig"/>
    <property type="match status" value="1"/>
</dbReference>
<dbReference type="SMART" id="SM00409">
    <property type="entry name" value="IG"/>
    <property type="match status" value="2"/>
</dbReference>
<reference evidence="2" key="3">
    <citation type="submission" date="2025-09" db="UniProtKB">
        <authorList>
            <consortium name="Ensembl"/>
        </authorList>
    </citation>
    <scope>IDENTIFICATION</scope>
</reference>
<feature type="domain" description="Ig-like" evidence="1">
    <location>
        <begin position="103"/>
        <end position="183"/>
    </location>
</feature>
<dbReference type="PANTHER" id="PTHR46013">
    <property type="entry name" value="VASCULAR CELL ADHESION MOLECULE 1"/>
    <property type="match status" value="1"/>
</dbReference>
<proteinExistence type="predicted"/>